<dbReference type="NCBIfam" id="NF012200">
    <property type="entry name" value="choice_anch_D"/>
    <property type="match status" value="1"/>
</dbReference>
<gene>
    <name evidence="1" type="ORF">GCM10022388_10460</name>
</gene>
<dbReference type="InterPro" id="IPR013783">
    <property type="entry name" value="Ig-like_fold"/>
</dbReference>
<evidence type="ECO:0000313" key="2">
    <source>
        <dbReference type="Proteomes" id="UP001500426"/>
    </source>
</evidence>
<dbReference type="Gene3D" id="2.60.40.10">
    <property type="entry name" value="Immunoglobulins"/>
    <property type="match status" value="1"/>
</dbReference>
<organism evidence="1 2">
    <name type="scientific">Flavobacterium chungnamense</name>
    <dbReference type="NCBI Taxonomy" id="706182"/>
    <lineage>
        <taxon>Bacteria</taxon>
        <taxon>Pseudomonadati</taxon>
        <taxon>Bacteroidota</taxon>
        <taxon>Flavobacteriia</taxon>
        <taxon>Flavobacteriales</taxon>
        <taxon>Flavobacteriaceae</taxon>
        <taxon>Flavobacterium</taxon>
    </lineage>
</organism>
<dbReference type="Gene3D" id="2.60.120.260">
    <property type="entry name" value="Galactose-binding domain-like"/>
    <property type="match status" value="1"/>
</dbReference>
<keyword evidence="2" id="KW-1185">Reference proteome</keyword>
<reference evidence="2" key="1">
    <citation type="journal article" date="2019" name="Int. J. Syst. Evol. Microbiol.">
        <title>The Global Catalogue of Microorganisms (GCM) 10K type strain sequencing project: providing services to taxonomists for standard genome sequencing and annotation.</title>
        <authorList>
            <consortium name="The Broad Institute Genomics Platform"/>
            <consortium name="The Broad Institute Genome Sequencing Center for Infectious Disease"/>
            <person name="Wu L."/>
            <person name="Ma J."/>
        </authorList>
    </citation>
    <scope>NUCLEOTIDE SEQUENCE [LARGE SCALE GENOMIC DNA]</scope>
    <source>
        <strain evidence="2">JCM 17068</strain>
    </source>
</reference>
<evidence type="ECO:0000313" key="1">
    <source>
        <dbReference type="EMBL" id="GAA4046823.1"/>
    </source>
</evidence>
<proteinExistence type="predicted"/>
<evidence type="ECO:0008006" key="3">
    <source>
        <dbReference type="Google" id="ProtNLM"/>
    </source>
</evidence>
<name>A0ABP7ULI0_9FLAO</name>
<dbReference type="EMBL" id="BAABCS010000009">
    <property type="protein sequence ID" value="GAA4046823.1"/>
    <property type="molecule type" value="Genomic_DNA"/>
</dbReference>
<dbReference type="Proteomes" id="UP001500426">
    <property type="component" value="Unassembled WGS sequence"/>
</dbReference>
<comment type="caution">
    <text evidence="1">The sequence shown here is derived from an EMBL/GenBank/DDBJ whole genome shotgun (WGS) entry which is preliminary data.</text>
</comment>
<protein>
    <recommendedName>
        <fullName evidence="3">Choice-of-anchor D domain-containing protein</fullName>
    </recommendedName>
</protein>
<sequence length="898" mass="98273">MVVYGNLIPLLNGSLNPSSIDNTTFSSCQIINETNAVTYMIVNDGTTSLTISNILVSGINASDFQFSSLPATNIAAGESTYFTVLFDPSSVGLRTATIEINSDDPSNPIYSFAIQGTGLDYIECGYNFISEIIAKQDFELGSTLPILGYSVSNGFATVSGGTAYAENAVPLVFVPKFIGTKSLQVNNSFCTLLFDSVNTINIKEPSFHFRLASFSKTPSEGSENGDYVSVAISTNGGNSWSNEIKVTGSSQAKWSFLSGTGIAQSNYSGTDFVIDFIPTATGFLTTEGYSKISLNGLPKTTDLRIRITIVNNNINEVWAVDDIQLKGKTQASTVWNGSSWSNGIPNNFTKAIIDGNYDTLLNGNITTCKCQINSGKSLVIESNSYLSSESDINNFGDLIVEDSGAIIQNDDYALNTGNAIVKRNASIRKLDYVYWSSPLQQFSVNLISPNTPSSLIWKWNPILNNPNGGFGFWSPSAGETMEVGKGYIVRGPNGFGTTNQVFTSIFSGSTINNGLINCAIARGPMTSASLSSFTSLNGVPFTVQDDNWNLIGNPYPSALNVDSFLLYNAIENPVIEGSVRLWTHGTLPSSSVNPFYSSYQYNYTANDYITHNGTATLSGPNGFNGFIASCQSFFVLMNEGNQANAQVTFKNFMRENSLNSNTQFYRNQSISSSIEKHRIWLDLVSDSGNTTRTVIGYLNNATYQKDVLYDAFTKLDGNQNFYTLIDDQKVCIQGRPLPFENSDMIPLGFSIPTIGNYTIAIGVLDGLFLSNQDIFIQDTLLNITHNLKQSPYHFFSNSGTYNNRFIIKFLNSSLSLNNDFTHWDFNIAANSQDNVISVKSKELIDSIIIYDFLGRVLIDKKEINLESLNIKELAANNQGLLVRVKFINESVVTKKIIF</sequence>
<accession>A0ABP7ULI0</accession>